<protein>
    <recommendedName>
        <fullName evidence="1">N-acyl amino acid synthase FeeM catalytic core domain-containing protein</fullName>
    </recommendedName>
</protein>
<sequence length="250" mass="28364">MTVRNQSLHPLAATTSFAAQGLAALNRIEYRRVVAGNDLEEIFRLRYNAYRREELIESDASHQSADAYDSSPNAQIFGLYFEDRLASSLRIHFATPTERTCPTNSHFPGALDFHFDRGFKFIDSSRFCADSYLSGILPFLPFMTIRLTAMACIFFDADFTLSVIRPEHAGFYKRYYGMKKWKGSQKVDWFAHEVDLYANGKLENSDSILSRLPFFRSLSSERKRLFGTPPEGVEAVSVIPSAEAAILIAR</sequence>
<evidence type="ECO:0000313" key="3">
    <source>
        <dbReference type="Proteomes" id="UP000249499"/>
    </source>
</evidence>
<keyword evidence="2" id="KW-0614">Plasmid</keyword>
<dbReference type="RefSeq" id="WP_111218121.1">
    <property type="nucleotide sequence ID" value="NZ_CP117256.1"/>
</dbReference>
<dbReference type="KEGG" id="rtu:PR017_17790"/>
<reference evidence="3" key="2">
    <citation type="journal article" date="2023" name="MicrobiologyOpen">
        <title>Genomics of the tumorigenes clade of the family Rhizobiaceae and description of Rhizobium rhododendri sp. nov.</title>
        <authorList>
            <person name="Kuzmanovic N."/>
            <person name="diCenzo G.C."/>
            <person name="Bunk B."/>
            <person name="Sproeer C."/>
            <person name="Fruehling A."/>
            <person name="Neumann-Schaal M."/>
            <person name="Overmann J."/>
            <person name="Smalla K."/>
        </authorList>
    </citation>
    <scope>NUCLEOTIDE SEQUENCE [LARGE SCALE GENOMIC DNA]</scope>
    <source>
        <strain evidence="3">1078</strain>
        <plasmid evidence="3">pRt1078</plasmid>
    </source>
</reference>
<accession>A0AAF1KSB9</accession>
<name>A0AAF1KSB9_9HYPH</name>
<dbReference type="SUPFAM" id="SSF55729">
    <property type="entry name" value="Acyl-CoA N-acyltransferases (Nat)"/>
    <property type="match status" value="1"/>
</dbReference>
<evidence type="ECO:0000259" key="1">
    <source>
        <dbReference type="Pfam" id="PF21926"/>
    </source>
</evidence>
<reference evidence="2 3" key="1">
    <citation type="journal article" date="2018" name="Sci. Rep.">
        <title>Rhizobium tumorigenes sp. nov., a novel plant tumorigenic bacterium isolated from cane gall tumors on thornless blackberry.</title>
        <authorList>
            <person name="Kuzmanovi N."/>
            <person name="Smalla K."/>
            <person name="Gronow S."/>
            <person name="PuBawska J."/>
        </authorList>
    </citation>
    <scope>NUCLEOTIDE SEQUENCE [LARGE SCALE GENOMIC DNA]</scope>
    <source>
        <strain evidence="2 3">1078</strain>
    </source>
</reference>
<geneLocation type="plasmid" evidence="2 3">
    <name>pRt1078</name>
</geneLocation>
<dbReference type="AlphaFoldDB" id="A0AAF1KSB9"/>
<feature type="domain" description="N-acyl amino acid synthase FeeM catalytic core" evidence="1">
    <location>
        <begin position="41"/>
        <end position="186"/>
    </location>
</feature>
<evidence type="ECO:0000313" key="2">
    <source>
        <dbReference type="EMBL" id="WFR97767.1"/>
    </source>
</evidence>
<gene>
    <name evidence="2" type="ORF">PR017_17790</name>
</gene>
<dbReference type="Proteomes" id="UP000249499">
    <property type="component" value="Plasmid pRt1078"/>
</dbReference>
<dbReference type="Gene3D" id="3.40.630.30">
    <property type="match status" value="1"/>
</dbReference>
<organism evidence="2 3">
    <name type="scientific">Rhizobium tumorigenes</name>
    <dbReference type="NCBI Taxonomy" id="2041385"/>
    <lineage>
        <taxon>Bacteria</taxon>
        <taxon>Pseudomonadati</taxon>
        <taxon>Pseudomonadota</taxon>
        <taxon>Alphaproteobacteria</taxon>
        <taxon>Hyphomicrobiales</taxon>
        <taxon>Rhizobiaceae</taxon>
        <taxon>Rhizobium/Agrobacterium group</taxon>
        <taxon>Rhizobium</taxon>
    </lineage>
</organism>
<dbReference type="Pfam" id="PF21926">
    <property type="entry name" value="FeeM"/>
    <property type="match status" value="1"/>
</dbReference>
<keyword evidence="3" id="KW-1185">Reference proteome</keyword>
<dbReference type="InterPro" id="IPR016181">
    <property type="entry name" value="Acyl_CoA_acyltransferase"/>
</dbReference>
<dbReference type="EMBL" id="CP117256">
    <property type="protein sequence ID" value="WFR97767.1"/>
    <property type="molecule type" value="Genomic_DNA"/>
</dbReference>
<proteinExistence type="predicted"/>
<dbReference type="InterPro" id="IPR054597">
    <property type="entry name" value="FeeM_cat"/>
</dbReference>